<evidence type="ECO:0000313" key="1">
    <source>
        <dbReference type="EMBL" id="EHM13795.1"/>
    </source>
</evidence>
<protein>
    <submittedName>
        <fullName evidence="1">Uncharacterized protein</fullName>
    </submittedName>
</protein>
<keyword evidence="2" id="KW-1185">Reference proteome</keyword>
<dbReference type="RefSeq" id="WP_008523352.1">
    <property type="nucleotide sequence ID" value="NZ_CM001376.1"/>
</dbReference>
<evidence type="ECO:0000313" key="2">
    <source>
        <dbReference type="Proteomes" id="UP000003806"/>
    </source>
</evidence>
<name>H0UIQ0_9BACT</name>
<dbReference type="STRING" id="885272.JonanDRAFT_1431"/>
<dbReference type="AlphaFoldDB" id="H0UIQ0"/>
<proteinExistence type="predicted"/>
<organism evidence="1 2">
    <name type="scientific">Jonquetella anthropi DSM 22815</name>
    <dbReference type="NCBI Taxonomy" id="885272"/>
    <lineage>
        <taxon>Bacteria</taxon>
        <taxon>Thermotogati</taxon>
        <taxon>Synergistota</taxon>
        <taxon>Synergistia</taxon>
        <taxon>Synergistales</taxon>
        <taxon>Dethiosulfovibrionaceae</taxon>
        <taxon>Jonquetella</taxon>
    </lineage>
</organism>
<reference evidence="1 2" key="1">
    <citation type="submission" date="2011-11" db="EMBL/GenBank/DDBJ databases">
        <title>The Noncontiguous Finished genome of Jonquetella anthropi DSM 22815.</title>
        <authorList>
            <consortium name="US DOE Joint Genome Institute (JGI-PGF)"/>
            <person name="Lucas S."/>
            <person name="Copeland A."/>
            <person name="Lapidus A."/>
            <person name="Glavina del Rio T."/>
            <person name="Dalin E."/>
            <person name="Tice H."/>
            <person name="Bruce D."/>
            <person name="Goodwin L."/>
            <person name="Pitluck S."/>
            <person name="Peters L."/>
            <person name="Mikhailova N."/>
            <person name="Held B."/>
            <person name="Kyrpides N."/>
            <person name="Mavromatis K."/>
            <person name="Ivanova N."/>
            <person name="Markowitz V."/>
            <person name="Cheng J.-F."/>
            <person name="Hugenholtz P."/>
            <person name="Woyke T."/>
            <person name="Wu D."/>
            <person name="Gronow S."/>
            <person name="Wellnitz S."/>
            <person name="Brambilla E."/>
            <person name="Klenk H.-P."/>
            <person name="Eisen J.A."/>
        </authorList>
    </citation>
    <scope>NUCLEOTIDE SEQUENCE [LARGE SCALE GENOMIC DNA]</scope>
    <source>
        <strain evidence="1 2">DSM 22815</strain>
    </source>
</reference>
<dbReference type="Proteomes" id="UP000003806">
    <property type="component" value="Chromosome"/>
</dbReference>
<dbReference type="HOGENOM" id="CLU_1592368_0_0_0"/>
<dbReference type="EMBL" id="CM001376">
    <property type="protein sequence ID" value="EHM13795.1"/>
    <property type="molecule type" value="Genomic_DNA"/>
</dbReference>
<dbReference type="PROSITE" id="PS51257">
    <property type="entry name" value="PROKAR_LIPOPROTEIN"/>
    <property type="match status" value="1"/>
</dbReference>
<gene>
    <name evidence="1" type="ORF">JonanDRAFT_1431</name>
</gene>
<sequence length="167" mass="18632">MKTAVNLVKPTQLLSLPVLLFLGLWLLSCGIAGVTGWRAWQTAGGELARFEAATAACLARSSELEKDNERYAARLNLYERIAQRLEKPMALILSEFAGRLPQGTGLHYARIEGDAAKFVVRSSDGEKVYQLSEDLLTVPDWTFSAPHRESQSSRRDLWEIDGRRNSP</sequence>
<accession>H0UIQ0</accession>